<organism evidence="2 3">
    <name type="scientific">Spiroplasma taiwanense CT-1</name>
    <dbReference type="NCBI Taxonomy" id="1276220"/>
    <lineage>
        <taxon>Bacteria</taxon>
        <taxon>Bacillati</taxon>
        <taxon>Mycoplasmatota</taxon>
        <taxon>Mollicutes</taxon>
        <taxon>Entomoplasmatales</taxon>
        <taxon>Spiroplasmataceae</taxon>
        <taxon>Spiroplasma</taxon>
    </lineage>
</organism>
<evidence type="ECO:0000313" key="2">
    <source>
        <dbReference type="EMBL" id="AGR41300.1"/>
    </source>
</evidence>
<keyword evidence="3" id="KW-1185">Reference proteome</keyword>
<keyword evidence="1" id="KW-0812">Transmembrane</keyword>
<dbReference type="Proteomes" id="UP000014984">
    <property type="component" value="Chromosome"/>
</dbReference>
<dbReference type="STRING" id="1276220.STAIW_v1c06830"/>
<feature type="transmembrane region" description="Helical" evidence="1">
    <location>
        <begin position="161"/>
        <end position="179"/>
    </location>
</feature>
<evidence type="ECO:0000256" key="1">
    <source>
        <dbReference type="SAM" id="Phobius"/>
    </source>
</evidence>
<protein>
    <recommendedName>
        <fullName evidence="4">Transmembrane protein</fullName>
    </recommendedName>
</protein>
<feature type="transmembrane region" description="Helical" evidence="1">
    <location>
        <begin position="210"/>
        <end position="235"/>
    </location>
</feature>
<proteinExistence type="predicted"/>
<feature type="transmembrane region" description="Helical" evidence="1">
    <location>
        <begin position="87"/>
        <end position="111"/>
    </location>
</feature>
<feature type="transmembrane region" description="Helical" evidence="1">
    <location>
        <begin position="12"/>
        <end position="31"/>
    </location>
</feature>
<accession>S5MHH6</accession>
<reference evidence="2 3" key="1">
    <citation type="journal article" date="2013" name="Genome Biol. Evol.">
        <title>Comparison of metabolic capacities and inference of gene content evolution in mosquito-associated Spiroplasma diminutum and S. taiwanense.</title>
        <authorList>
            <person name="Lo W.S."/>
            <person name="Ku C."/>
            <person name="Chen L.L."/>
            <person name="Chang T.H."/>
            <person name="Kuo C.H."/>
        </authorList>
    </citation>
    <scope>NUCLEOTIDE SEQUENCE [LARGE SCALE GENOMIC DNA]</scope>
    <source>
        <strain evidence="2">CT-1</strain>
    </source>
</reference>
<dbReference type="OrthoDB" id="400776at2"/>
<evidence type="ECO:0008006" key="4">
    <source>
        <dbReference type="Google" id="ProtNLM"/>
    </source>
</evidence>
<name>S5MHH6_9MOLU</name>
<dbReference type="HOGENOM" id="CLU_1033715_0_0_14"/>
<dbReference type="KEGG" id="stai:STAIW_v1c06830"/>
<dbReference type="AlphaFoldDB" id="S5MHH6"/>
<keyword evidence="1" id="KW-1133">Transmembrane helix</keyword>
<evidence type="ECO:0000313" key="3">
    <source>
        <dbReference type="Proteomes" id="UP000014984"/>
    </source>
</evidence>
<keyword evidence="1" id="KW-0472">Membrane</keyword>
<dbReference type="EMBL" id="CP005074">
    <property type="protein sequence ID" value="AGR41300.1"/>
    <property type="molecule type" value="Genomic_DNA"/>
</dbReference>
<dbReference type="PATRIC" id="fig|1276220.3.peg.694"/>
<sequence length="251" mass="31071">MNNRIWYKNWIWYYHFALLLLFLFFILWGLYLCSFKEYWYAEYSSFFNFDILMSFLSVQVNIMTIVWIIFFLIFFNKRKYGVNSDRFRIVIMNWNLIVFIIFWIGIIYYIHQDAEFISSYSKNQIICTIVTHFIAPLSLIIIYWFVMGNEKIEYFNMWKKFDIYIAMLYPLLYMFYIYIRGLMYEKDSLSFGAWPYPFLDFENLFIGNSIFSYMILLSVIFFFWITAHHLFLMYINNLAFKFKIKNINKEL</sequence>
<dbReference type="eggNOG" id="ENOG50341PA">
    <property type="taxonomic scope" value="Bacteria"/>
</dbReference>
<feature type="transmembrane region" description="Helical" evidence="1">
    <location>
        <begin position="51"/>
        <end position="75"/>
    </location>
</feature>
<gene>
    <name evidence="2" type="ORF">STAIW_v1c06830</name>
</gene>
<feature type="transmembrane region" description="Helical" evidence="1">
    <location>
        <begin position="123"/>
        <end position="146"/>
    </location>
</feature>